<dbReference type="PANTHER" id="PTHR10030">
    <property type="entry name" value="ALPHA-L-FUCOSIDASE"/>
    <property type="match status" value="1"/>
</dbReference>
<dbReference type="EMBL" id="OU594960">
    <property type="protein sequence ID" value="CAG9283405.1"/>
    <property type="molecule type" value="Genomic_DNA"/>
</dbReference>
<proteinExistence type="inferred from homology"/>
<dbReference type="GO" id="GO:0016139">
    <property type="term" value="P:glycoside catabolic process"/>
    <property type="evidence" value="ECO:0007669"/>
    <property type="project" value="TreeGrafter"/>
</dbReference>
<evidence type="ECO:0000256" key="7">
    <source>
        <dbReference type="ARBA" id="ARBA00023295"/>
    </source>
</evidence>
<dbReference type="SUPFAM" id="SSF51445">
    <property type="entry name" value="(Trans)glycosidases"/>
    <property type="match status" value="1"/>
</dbReference>
<dbReference type="AlphaFoldDB" id="A0A8J9X3G1"/>
<dbReference type="Gene3D" id="2.60.40.1180">
    <property type="entry name" value="Golgi alpha-mannosidase II"/>
    <property type="match status" value="1"/>
</dbReference>
<evidence type="ECO:0000259" key="10">
    <source>
        <dbReference type="Pfam" id="PF16757"/>
    </source>
</evidence>
<evidence type="ECO:0000256" key="4">
    <source>
        <dbReference type="ARBA" id="ARBA00022729"/>
    </source>
</evidence>
<dbReference type="InterPro" id="IPR013780">
    <property type="entry name" value="Glyco_hydro_b"/>
</dbReference>
<evidence type="ECO:0000256" key="1">
    <source>
        <dbReference type="ARBA" id="ARBA00004071"/>
    </source>
</evidence>
<feature type="signal peptide" evidence="8">
    <location>
        <begin position="1"/>
        <end position="32"/>
    </location>
</feature>
<keyword evidence="4 8" id="KW-0732">Signal</keyword>
<dbReference type="PIRSF" id="PIRSF001092">
    <property type="entry name" value="Alpha-L-fucosidase"/>
    <property type="match status" value="1"/>
</dbReference>
<evidence type="ECO:0000256" key="8">
    <source>
        <dbReference type="PIRNR" id="PIRNR001092"/>
    </source>
</evidence>
<evidence type="ECO:0000256" key="6">
    <source>
        <dbReference type="ARBA" id="ARBA00023180"/>
    </source>
</evidence>
<dbReference type="GO" id="GO:0005764">
    <property type="term" value="C:lysosome"/>
    <property type="evidence" value="ECO:0007669"/>
    <property type="project" value="TreeGrafter"/>
</dbReference>
<sequence>MCNTFKEWHTSAFLRLRLLVGLLFLLSVGANSSPTWDELDARTNPRWYDEAKFGIFIHWGLFSVPGYLSPWYQSYWQGHWEGPYGSWKQYDSFVNETERSNFAYQDYAHRFLAELYRPDYWADAFAKSGAQYVVLTSKHHEGYCMWNSTNIATTWNWNVMDTGPRRDLLGDLSKEVKKAVSPYTNRTLKFGIYHSLLEWFNPLYHHDMKNNWTTQTMVDLKVLPELYDLVKRYQPDLLWSDGAWEADSTYWKATEFLSWYGYNSSVAETAVWNDRWGTDATCAHGSYLTCNDRYQPDSFQERKWEDATTMDTSSWGYNRNATAQDFMSVKELIDQLIRVVAYGGNLLLNVAPAGDGTIHPLYIDRLMGIGEWLGVNGRSVYGTRPWSVCQTESDSNVFYTRSNESLFAHITQWPAESVLVLKCPHPSSRTKFRMLGLTEASLEWKRQMHTETSGFDVIRRFPDIAIALPKLTPDILPCHHAWVLEISEVENL</sequence>
<dbReference type="InterPro" id="IPR000933">
    <property type="entry name" value="Glyco_hydro_29"/>
</dbReference>
<feature type="domain" description="Alpha-L-fucosidase C-terminal" evidence="10">
    <location>
        <begin position="394"/>
        <end position="486"/>
    </location>
</feature>
<evidence type="ECO:0000259" key="9">
    <source>
        <dbReference type="Pfam" id="PF01120"/>
    </source>
</evidence>
<evidence type="ECO:0000256" key="5">
    <source>
        <dbReference type="ARBA" id="ARBA00022801"/>
    </source>
</evidence>
<dbReference type="PRINTS" id="PR00741">
    <property type="entry name" value="GLHYDRLASE29"/>
</dbReference>
<dbReference type="EC" id="3.2.1.51" evidence="3"/>
<comment type="function">
    <text evidence="1">Alpha-L-fucosidase is responsible for hydrolyzing the alpha-1,6-linked fucose joined to the reducing-end N-acetylglucosamine of the carbohydrate moieties of glycoproteins.</text>
</comment>
<dbReference type="Pfam" id="PF16757">
    <property type="entry name" value="Fucosidase_C"/>
    <property type="match status" value="1"/>
</dbReference>
<dbReference type="Proteomes" id="UP000836788">
    <property type="component" value="Chromosome 19"/>
</dbReference>
<protein>
    <recommendedName>
        <fullName evidence="3">alpha-L-fucosidase</fullName>
        <ecNumber evidence="3">3.2.1.51</ecNumber>
    </recommendedName>
</protein>
<evidence type="ECO:0000256" key="2">
    <source>
        <dbReference type="ARBA" id="ARBA00007951"/>
    </source>
</evidence>
<gene>
    <name evidence="11" type="ORF">PTTT1_LOCUS22677</name>
</gene>
<dbReference type="PANTHER" id="PTHR10030:SF37">
    <property type="entry name" value="ALPHA-L-FUCOSIDASE-RELATED"/>
    <property type="match status" value="1"/>
</dbReference>
<dbReference type="InterPro" id="IPR057739">
    <property type="entry name" value="Glyco_hydro_29_N"/>
</dbReference>
<comment type="similarity">
    <text evidence="2 8">Belongs to the glycosyl hydrolase 29 family.</text>
</comment>
<dbReference type="SMART" id="SM00812">
    <property type="entry name" value="Alpha_L_fucos"/>
    <property type="match status" value="1"/>
</dbReference>
<organism evidence="11">
    <name type="scientific">Phaeodactylum tricornutum</name>
    <name type="common">Diatom</name>
    <dbReference type="NCBI Taxonomy" id="2850"/>
    <lineage>
        <taxon>Eukaryota</taxon>
        <taxon>Sar</taxon>
        <taxon>Stramenopiles</taxon>
        <taxon>Ochrophyta</taxon>
        <taxon>Bacillariophyta</taxon>
        <taxon>Bacillariophyceae</taxon>
        <taxon>Bacillariophycidae</taxon>
        <taxon>Naviculales</taxon>
        <taxon>Phaeodactylaceae</taxon>
        <taxon>Phaeodactylum</taxon>
    </lineage>
</organism>
<accession>A0A8J9X3G1</accession>
<name>A0A8J9X3G1_PHATR</name>
<keyword evidence="7 8" id="KW-0326">Glycosidase</keyword>
<evidence type="ECO:0000256" key="3">
    <source>
        <dbReference type="ARBA" id="ARBA00012662"/>
    </source>
</evidence>
<feature type="chain" id="PRO_5035498638" description="alpha-L-fucosidase" evidence="8">
    <location>
        <begin position="33"/>
        <end position="492"/>
    </location>
</feature>
<keyword evidence="5 8" id="KW-0378">Hydrolase</keyword>
<dbReference type="Pfam" id="PF01120">
    <property type="entry name" value="Alpha_L_fucos"/>
    <property type="match status" value="1"/>
</dbReference>
<dbReference type="InterPro" id="IPR016286">
    <property type="entry name" value="FUC_metazoa-typ"/>
</dbReference>
<dbReference type="FunFam" id="3.20.20.80:FF:000027">
    <property type="entry name" value="Alpha-L-fucosidase"/>
    <property type="match status" value="1"/>
</dbReference>
<dbReference type="GO" id="GO:0006004">
    <property type="term" value="P:fucose metabolic process"/>
    <property type="evidence" value="ECO:0007669"/>
    <property type="project" value="InterPro"/>
</dbReference>
<dbReference type="GO" id="GO:0004560">
    <property type="term" value="F:alpha-L-fucosidase activity"/>
    <property type="evidence" value="ECO:0007669"/>
    <property type="project" value="UniProtKB-EC"/>
</dbReference>
<reference evidence="11" key="1">
    <citation type="submission" date="2022-02" db="EMBL/GenBank/DDBJ databases">
        <authorList>
            <person name="Giguere J D."/>
        </authorList>
    </citation>
    <scope>NUCLEOTIDE SEQUENCE</scope>
    <source>
        <strain evidence="11">CCAP 1055/1</strain>
    </source>
</reference>
<keyword evidence="6" id="KW-0325">Glycoprotein</keyword>
<feature type="domain" description="Glycoside hydrolase family 29 N-terminal" evidence="9">
    <location>
        <begin position="32"/>
        <end position="377"/>
    </location>
</feature>
<evidence type="ECO:0000313" key="11">
    <source>
        <dbReference type="EMBL" id="CAG9283405.1"/>
    </source>
</evidence>
<dbReference type="InterPro" id="IPR017853">
    <property type="entry name" value="GH"/>
</dbReference>
<dbReference type="InterPro" id="IPR031919">
    <property type="entry name" value="Fucosidase_C"/>
</dbReference>
<dbReference type="Gene3D" id="3.20.20.80">
    <property type="entry name" value="Glycosidases"/>
    <property type="match status" value="1"/>
</dbReference>